<gene>
    <name evidence="6" type="ORF">AOQ84DRAFT_284006</name>
</gene>
<feature type="transmembrane region" description="Helical" evidence="5">
    <location>
        <begin position="360"/>
        <end position="377"/>
    </location>
</feature>
<dbReference type="PANTHER" id="PTHR11785:SF382">
    <property type="entry name" value="LOW-AFFINITY METHIONINE PERMEASE"/>
    <property type="match status" value="1"/>
</dbReference>
<dbReference type="InterPro" id="IPR002293">
    <property type="entry name" value="AA/rel_permease1"/>
</dbReference>
<dbReference type="AlphaFoldDB" id="A0A8E2JX95"/>
<dbReference type="PANTHER" id="PTHR11785">
    <property type="entry name" value="AMINO ACID TRANSPORTER"/>
    <property type="match status" value="1"/>
</dbReference>
<feature type="transmembrane region" description="Helical" evidence="5">
    <location>
        <begin position="261"/>
        <end position="283"/>
    </location>
</feature>
<feature type="transmembrane region" description="Helical" evidence="5">
    <location>
        <begin position="107"/>
        <end position="135"/>
    </location>
</feature>
<dbReference type="Pfam" id="PF13520">
    <property type="entry name" value="AA_permease_2"/>
    <property type="match status" value="1"/>
</dbReference>
<feature type="transmembrane region" description="Helical" evidence="5">
    <location>
        <begin position="156"/>
        <end position="175"/>
    </location>
</feature>
<accession>A0A8E2JX95</accession>
<sequence>MLRGRPTLENISTKSTDSDVWSESDTIVPRRNLSVMDVAALIFNKMVGTGIFTTPGAVLALTKSKPISLVLWAVGGMYTLICVFMYLEYGTSLPFTGGELVYLDEAWPAPGMLSAVIFAGFFLILASSAGNAIAFAKHVLLAAQDGTNSMELDGRLVHFFAVTVVLAVCLLHYFSHRFGMFLNRVLALFKGLLLFSIFVAGVIASRKEGSGLSDFRHVPGKHANVDSIAALVLILYSYQGWENANYVAGEIRAPSKTLKHGAFIAVGLVTLLYLLVTTGYYLACNYTTITNTQTDIGMAVNFGPRAFGSSFGLKICIALSALGNLISVAFTSSKVKQAIASQRFIPFWKFLQKDINSPKGALVLHWLTTVVTIIVIPNNADGYNFIVGLFTYGHLMVTIFIALGLYRLHSRMGPNWHPEFLTNKYVYHVLPVLFIGINAIILGWGAKPNAPSTIPRYWWSIVNLLVFVSSALYWAVLRILQVKFTYEGRLYNIGSIVGFEVKIHNETDQDTPPHMLAAMVQSRLDGSRRRVEFLVSGTPAVNVGAC</sequence>
<name>A0A8E2JX95_9PEZI</name>
<feature type="transmembrane region" description="Helical" evidence="5">
    <location>
        <begin position="457"/>
        <end position="480"/>
    </location>
</feature>
<keyword evidence="3 5" id="KW-1133">Transmembrane helix</keyword>
<feature type="transmembrane region" description="Helical" evidence="5">
    <location>
        <begin position="38"/>
        <end position="62"/>
    </location>
</feature>
<dbReference type="GO" id="GO:0015179">
    <property type="term" value="F:L-amino acid transmembrane transporter activity"/>
    <property type="evidence" value="ECO:0007669"/>
    <property type="project" value="TreeGrafter"/>
</dbReference>
<proteinExistence type="predicted"/>
<dbReference type="GO" id="GO:0016020">
    <property type="term" value="C:membrane"/>
    <property type="evidence" value="ECO:0007669"/>
    <property type="project" value="UniProtKB-SubCell"/>
</dbReference>
<dbReference type="Gene3D" id="1.20.1740.10">
    <property type="entry name" value="Amino acid/polyamine transporter I"/>
    <property type="match status" value="1"/>
</dbReference>
<feature type="transmembrane region" description="Helical" evidence="5">
    <location>
        <begin position="69"/>
        <end position="87"/>
    </location>
</feature>
<dbReference type="EMBL" id="KV748800">
    <property type="protein sequence ID" value="OCL12989.1"/>
    <property type="molecule type" value="Genomic_DNA"/>
</dbReference>
<keyword evidence="2 5" id="KW-0812">Transmembrane</keyword>
<dbReference type="Proteomes" id="UP000250140">
    <property type="component" value="Unassembled WGS sequence"/>
</dbReference>
<keyword evidence="4 5" id="KW-0472">Membrane</keyword>
<evidence type="ECO:0000256" key="2">
    <source>
        <dbReference type="ARBA" id="ARBA00022692"/>
    </source>
</evidence>
<evidence type="ECO:0000313" key="6">
    <source>
        <dbReference type="EMBL" id="OCL12989.1"/>
    </source>
</evidence>
<reference evidence="6 7" key="1">
    <citation type="journal article" date="2016" name="Nat. Commun.">
        <title>Ectomycorrhizal ecology is imprinted in the genome of the dominant symbiotic fungus Cenococcum geophilum.</title>
        <authorList>
            <consortium name="DOE Joint Genome Institute"/>
            <person name="Peter M."/>
            <person name="Kohler A."/>
            <person name="Ohm R.A."/>
            <person name="Kuo A."/>
            <person name="Krutzmann J."/>
            <person name="Morin E."/>
            <person name="Arend M."/>
            <person name="Barry K.W."/>
            <person name="Binder M."/>
            <person name="Choi C."/>
            <person name="Clum A."/>
            <person name="Copeland A."/>
            <person name="Grisel N."/>
            <person name="Haridas S."/>
            <person name="Kipfer T."/>
            <person name="LaButti K."/>
            <person name="Lindquist E."/>
            <person name="Lipzen A."/>
            <person name="Maire R."/>
            <person name="Meier B."/>
            <person name="Mihaltcheva S."/>
            <person name="Molinier V."/>
            <person name="Murat C."/>
            <person name="Poggeler S."/>
            <person name="Quandt C.A."/>
            <person name="Sperisen C."/>
            <person name="Tritt A."/>
            <person name="Tisserant E."/>
            <person name="Crous P.W."/>
            <person name="Henrissat B."/>
            <person name="Nehls U."/>
            <person name="Egli S."/>
            <person name="Spatafora J.W."/>
            <person name="Grigoriev I.V."/>
            <person name="Martin F.M."/>
        </authorList>
    </citation>
    <scope>NUCLEOTIDE SEQUENCE [LARGE SCALE GENOMIC DNA]</scope>
    <source>
        <strain evidence="6 7">CBS 207.34</strain>
    </source>
</reference>
<dbReference type="PIRSF" id="PIRSF006060">
    <property type="entry name" value="AA_transporter"/>
    <property type="match status" value="1"/>
</dbReference>
<evidence type="ECO:0000256" key="1">
    <source>
        <dbReference type="ARBA" id="ARBA00004141"/>
    </source>
</evidence>
<feature type="transmembrane region" description="Helical" evidence="5">
    <location>
        <begin position="181"/>
        <end position="203"/>
    </location>
</feature>
<evidence type="ECO:0000256" key="4">
    <source>
        <dbReference type="ARBA" id="ARBA00023136"/>
    </source>
</evidence>
<keyword evidence="7" id="KW-1185">Reference proteome</keyword>
<organism evidence="6 7">
    <name type="scientific">Glonium stellatum</name>
    <dbReference type="NCBI Taxonomy" id="574774"/>
    <lineage>
        <taxon>Eukaryota</taxon>
        <taxon>Fungi</taxon>
        <taxon>Dikarya</taxon>
        <taxon>Ascomycota</taxon>
        <taxon>Pezizomycotina</taxon>
        <taxon>Dothideomycetes</taxon>
        <taxon>Pleosporomycetidae</taxon>
        <taxon>Gloniales</taxon>
        <taxon>Gloniaceae</taxon>
        <taxon>Glonium</taxon>
    </lineage>
</organism>
<comment type="subcellular location">
    <subcellularLocation>
        <location evidence="1">Membrane</location>
        <topology evidence="1">Multi-pass membrane protein</topology>
    </subcellularLocation>
</comment>
<evidence type="ECO:0000256" key="3">
    <source>
        <dbReference type="ARBA" id="ARBA00022989"/>
    </source>
</evidence>
<evidence type="ECO:0000313" key="7">
    <source>
        <dbReference type="Proteomes" id="UP000250140"/>
    </source>
</evidence>
<protein>
    <submittedName>
        <fullName evidence="6">Amino acid transporter</fullName>
    </submittedName>
</protein>
<feature type="transmembrane region" description="Helical" evidence="5">
    <location>
        <begin position="383"/>
        <end position="405"/>
    </location>
</feature>
<feature type="transmembrane region" description="Helical" evidence="5">
    <location>
        <begin position="425"/>
        <end position="445"/>
    </location>
</feature>
<dbReference type="OrthoDB" id="5982228at2759"/>
<dbReference type="InterPro" id="IPR050598">
    <property type="entry name" value="AminoAcid_Transporter"/>
</dbReference>
<evidence type="ECO:0000256" key="5">
    <source>
        <dbReference type="SAM" id="Phobius"/>
    </source>
</evidence>